<reference evidence="5" key="1">
    <citation type="submission" date="2018-11" db="EMBL/GenBank/DDBJ databases">
        <authorList>
            <consortium name="Pathogen Informatics"/>
        </authorList>
    </citation>
    <scope>NUCLEOTIDE SEQUENCE</scope>
</reference>
<protein>
    <submittedName>
        <fullName evidence="5">Uncharacterized protein</fullName>
    </submittedName>
</protein>
<evidence type="ECO:0000256" key="4">
    <source>
        <dbReference type="SAM" id="MobiDB-lite"/>
    </source>
</evidence>
<organism evidence="5 6">
    <name type="scientific">Protopolystoma xenopodis</name>
    <dbReference type="NCBI Taxonomy" id="117903"/>
    <lineage>
        <taxon>Eukaryota</taxon>
        <taxon>Metazoa</taxon>
        <taxon>Spiralia</taxon>
        <taxon>Lophotrochozoa</taxon>
        <taxon>Platyhelminthes</taxon>
        <taxon>Monogenea</taxon>
        <taxon>Polyopisthocotylea</taxon>
        <taxon>Polystomatidea</taxon>
        <taxon>Polystomatidae</taxon>
        <taxon>Protopolystoma</taxon>
    </lineage>
</organism>
<accession>A0A3S5B070</accession>
<dbReference type="GO" id="GO:0070679">
    <property type="term" value="F:inositol 1,4,5 trisphosphate binding"/>
    <property type="evidence" value="ECO:0007669"/>
    <property type="project" value="TreeGrafter"/>
</dbReference>
<dbReference type="PANTHER" id="PTHR10117">
    <property type="entry name" value="TRANSIENT RECEPTOR POTENTIAL CHANNEL"/>
    <property type="match status" value="1"/>
</dbReference>
<name>A0A3S5B070_9PLAT</name>
<dbReference type="PRINTS" id="PR01097">
    <property type="entry name" value="TRNSRECEPTRP"/>
</dbReference>
<evidence type="ECO:0000313" key="6">
    <source>
        <dbReference type="Proteomes" id="UP000784294"/>
    </source>
</evidence>
<feature type="region of interest" description="Disordered" evidence="4">
    <location>
        <begin position="106"/>
        <end position="149"/>
    </location>
</feature>
<gene>
    <name evidence="5" type="ORF">PXEA_LOCUS26415</name>
</gene>
<dbReference type="InterPro" id="IPR002153">
    <property type="entry name" value="TRPC_channel"/>
</dbReference>
<feature type="compositionally biased region" description="Polar residues" evidence="4">
    <location>
        <begin position="137"/>
        <end position="149"/>
    </location>
</feature>
<dbReference type="GO" id="GO:0034703">
    <property type="term" value="C:cation channel complex"/>
    <property type="evidence" value="ECO:0007669"/>
    <property type="project" value="TreeGrafter"/>
</dbReference>
<comment type="caution">
    <text evidence="5">The sequence shown here is derived from an EMBL/GenBank/DDBJ whole genome shotgun (WGS) entry which is preliminary data.</text>
</comment>
<evidence type="ECO:0000256" key="2">
    <source>
        <dbReference type="ARBA" id="ARBA00023065"/>
    </source>
</evidence>
<evidence type="ECO:0000256" key="3">
    <source>
        <dbReference type="ARBA" id="ARBA00023303"/>
    </source>
</evidence>
<dbReference type="Proteomes" id="UP000784294">
    <property type="component" value="Unassembled WGS sequence"/>
</dbReference>
<dbReference type="PANTHER" id="PTHR10117:SF54">
    <property type="entry name" value="TRANSIENT RECEPTOR POTENTIAL-GAMMA PROTEIN"/>
    <property type="match status" value="1"/>
</dbReference>
<dbReference type="EMBL" id="CAAALY010244966">
    <property type="protein sequence ID" value="VEL32975.1"/>
    <property type="molecule type" value="Genomic_DNA"/>
</dbReference>
<keyword evidence="6" id="KW-1185">Reference proteome</keyword>
<keyword evidence="2" id="KW-0406">Ion transport</keyword>
<sequence length="283" mass="30933">MTKWVNISGDKCCIQNQADTEWKFARSKLWVGYFDEGSTLPPPFNTIVSPKSIFRVSLRLFNLFACLCWCRRPASTTKMHRKQRRHKSSSSRDMISHQKRLSLAPTAFLDGPTGSGDDETETVDARRNDEYDDDLEQGSSPGRPTTPAQLSSAVLFQTGERRSSQSFGRQTKERKPTNCLVVGDSNPGLCTTTLVKADATMHKMTPTATPSTPAGSLYARPVEGKLTWSQAAGKGGDLQQGNKQTQSGTGSTTCRGPAVPSRRPMNQGACEASAKSRSSNMFV</sequence>
<dbReference type="GO" id="GO:0051480">
    <property type="term" value="P:regulation of cytosolic calcium ion concentration"/>
    <property type="evidence" value="ECO:0007669"/>
    <property type="project" value="TreeGrafter"/>
</dbReference>
<dbReference type="GO" id="GO:0005886">
    <property type="term" value="C:plasma membrane"/>
    <property type="evidence" value="ECO:0007669"/>
    <property type="project" value="TreeGrafter"/>
</dbReference>
<evidence type="ECO:0000256" key="1">
    <source>
        <dbReference type="ARBA" id="ARBA00022448"/>
    </source>
</evidence>
<feature type="compositionally biased region" description="Polar residues" evidence="4">
    <location>
        <begin position="239"/>
        <end position="254"/>
    </location>
</feature>
<dbReference type="OrthoDB" id="2373987at2759"/>
<feature type="region of interest" description="Disordered" evidence="4">
    <location>
        <begin position="232"/>
        <end position="283"/>
    </location>
</feature>
<keyword evidence="3" id="KW-0407">Ion channel</keyword>
<dbReference type="GO" id="GO:0015279">
    <property type="term" value="F:store-operated calcium channel activity"/>
    <property type="evidence" value="ECO:0007669"/>
    <property type="project" value="TreeGrafter"/>
</dbReference>
<keyword evidence="1" id="KW-0813">Transport</keyword>
<dbReference type="AlphaFoldDB" id="A0A3S5B070"/>
<proteinExistence type="predicted"/>
<evidence type="ECO:0000313" key="5">
    <source>
        <dbReference type="EMBL" id="VEL32975.1"/>
    </source>
</evidence>